<evidence type="ECO:0000256" key="2">
    <source>
        <dbReference type="ARBA" id="ARBA00023015"/>
    </source>
</evidence>
<evidence type="ECO:0000256" key="4">
    <source>
        <dbReference type="ARBA" id="ARBA00023163"/>
    </source>
</evidence>
<dbReference type="GO" id="GO:0005829">
    <property type="term" value="C:cytosol"/>
    <property type="evidence" value="ECO:0007669"/>
    <property type="project" value="TreeGrafter"/>
</dbReference>
<name>A0A8H9GJK8_9MICO</name>
<dbReference type="Gene3D" id="1.10.10.10">
    <property type="entry name" value="Winged helix-like DNA-binding domain superfamily/Winged helix DNA-binding domain"/>
    <property type="match status" value="1"/>
</dbReference>
<gene>
    <name evidence="6" type="ORF">GCM10010102_28840</name>
</gene>
<proteinExistence type="inferred from homology"/>
<dbReference type="InterPro" id="IPR000847">
    <property type="entry name" value="LysR_HTH_N"/>
</dbReference>
<dbReference type="InterPro" id="IPR036388">
    <property type="entry name" value="WH-like_DNA-bd_sf"/>
</dbReference>
<keyword evidence="7" id="KW-1185">Reference proteome</keyword>
<dbReference type="PANTHER" id="PTHR30419">
    <property type="entry name" value="HTH-TYPE TRANSCRIPTIONAL REGULATOR YBHD"/>
    <property type="match status" value="1"/>
</dbReference>
<keyword evidence="4" id="KW-0804">Transcription</keyword>
<evidence type="ECO:0000313" key="6">
    <source>
        <dbReference type="EMBL" id="GGM31714.1"/>
    </source>
</evidence>
<dbReference type="GO" id="GO:0003700">
    <property type="term" value="F:DNA-binding transcription factor activity"/>
    <property type="evidence" value="ECO:0007669"/>
    <property type="project" value="InterPro"/>
</dbReference>
<dbReference type="Gene3D" id="3.40.190.10">
    <property type="entry name" value="Periplasmic binding protein-like II"/>
    <property type="match status" value="2"/>
</dbReference>
<dbReference type="SUPFAM" id="SSF46785">
    <property type="entry name" value="Winged helix' DNA-binding domain"/>
    <property type="match status" value="1"/>
</dbReference>
<dbReference type="InterPro" id="IPR036390">
    <property type="entry name" value="WH_DNA-bd_sf"/>
</dbReference>
<dbReference type="RefSeq" id="WP_212759511.1">
    <property type="nucleotide sequence ID" value="NZ_BMPT01000011.1"/>
</dbReference>
<feature type="domain" description="HTH lysR-type" evidence="5">
    <location>
        <begin position="14"/>
        <end position="66"/>
    </location>
</feature>
<evidence type="ECO:0000256" key="3">
    <source>
        <dbReference type="ARBA" id="ARBA00023125"/>
    </source>
</evidence>
<reference evidence="6" key="2">
    <citation type="submission" date="2020-09" db="EMBL/GenBank/DDBJ databases">
        <authorList>
            <person name="Sun Q."/>
            <person name="Ohkuma M."/>
        </authorList>
    </citation>
    <scope>NUCLEOTIDE SEQUENCE</scope>
    <source>
        <strain evidence="6">JCM 3051</strain>
    </source>
</reference>
<dbReference type="SUPFAM" id="SSF53850">
    <property type="entry name" value="Periplasmic binding protein-like II"/>
    <property type="match status" value="1"/>
</dbReference>
<dbReference type="Pfam" id="PF00126">
    <property type="entry name" value="HTH_1"/>
    <property type="match status" value="1"/>
</dbReference>
<evidence type="ECO:0000256" key="1">
    <source>
        <dbReference type="ARBA" id="ARBA00009437"/>
    </source>
</evidence>
<reference evidence="6" key="1">
    <citation type="journal article" date="2014" name="Int. J. Syst. Evol. Microbiol.">
        <title>Complete genome sequence of Corynebacterium casei LMG S-19264T (=DSM 44701T), isolated from a smear-ripened cheese.</title>
        <authorList>
            <consortium name="US DOE Joint Genome Institute (JGI-PGF)"/>
            <person name="Walter F."/>
            <person name="Albersmeier A."/>
            <person name="Kalinowski J."/>
            <person name="Ruckert C."/>
        </authorList>
    </citation>
    <scope>NUCLEOTIDE SEQUENCE</scope>
    <source>
        <strain evidence="6">JCM 3051</strain>
    </source>
</reference>
<evidence type="ECO:0000313" key="7">
    <source>
        <dbReference type="Proteomes" id="UP000655589"/>
    </source>
</evidence>
<dbReference type="PROSITE" id="PS50931">
    <property type="entry name" value="HTH_LYSR"/>
    <property type="match status" value="1"/>
</dbReference>
<dbReference type="AlphaFoldDB" id="A0A8H9GJK8"/>
<dbReference type="Pfam" id="PF03466">
    <property type="entry name" value="LysR_substrate"/>
    <property type="match status" value="1"/>
</dbReference>
<comment type="similarity">
    <text evidence="1">Belongs to the LysR transcriptional regulatory family.</text>
</comment>
<accession>A0A8H9GJK8</accession>
<organism evidence="6 7">
    <name type="scientific">Promicromonospora citrea</name>
    <dbReference type="NCBI Taxonomy" id="43677"/>
    <lineage>
        <taxon>Bacteria</taxon>
        <taxon>Bacillati</taxon>
        <taxon>Actinomycetota</taxon>
        <taxon>Actinomycetes</taxon>
        <taxon>Micrococcales</taxon>
        <taxon>Promicromonosporaceae</taxon>
        <taxon>Promicromonospora</taxon>
    </lineage>
</organism>
<sequence length="306" mass="32775">MLHKNAVMLNPWRLRLLHQLHLLGTVRAVAEATHLSPSSVSQQLATLEAESKAQLFERAGRRIRLTPAGVTLAHHAADILDRIATAEADLAGLYSEAAGVVRVAAFTSAFHGIVVPAVADLAAAHPRVAVELTEAEPLVSRAAVQRGEVDVAVCADFPDAPVPPEADLARLPLTGDRVVLVTARDTTPSERSGRVDLASLADEPWAFEHPGAHLADLAERLCRRAGFTPATVARFSSHGTLLSHVEAGLSVTLLPLLAVHDRYAVHTFDLVDPPRRDIHLVARRTTLDRAAARVVTEALQRAARAS</sequence>
<protein>
    <submittedName>
        <fullName evidence="6">LysR family transcriptional regulator</fullName>
    </submittedName>
</protein>
<dbReference type="InterPro" id="IPR050950">
    <property type="entry name" value="HTH-type_LysR_regulators"/>
</dbReference>
<evidence type="ECO:0000259" key="5">
    <source>
        <dbReference type="PROSITE" id="PS50931"/>
    </source>
</evidence>
<dbReference type="Proteomes" id="UP000655589">
    <property type="component" value="Unassembled WGS sequence"/>
</dbReference>
<comment type="caution">
    <text evidence="6">The sequence shown here is derived from an EMBL/GenBank/DDBJ whole genome shotgun (WGS) entry which is preliminary data.</text>
</comment>
<keyword evidence="3" id="KW-0238">DNA-binding</keyword>
<dbReference type="InterPro" id="IPR005119">
    <property type="entry name" value="LysR_subst-bd"/>
</dbReference>
<keyword evidence="2" id="KW-0805">Transcription regulation</keyword>
<dbReference type="EMBL" id="BMPT01000011">
    <property type="protein sequence ID" value="GGM31714.1"/>
    <property type="molecule type" value="Genomic_DNA"/>
</dbReference>
<dbReference type="GO" id="GO:0003677">
    <property type="term" value="F:DNA binding"/>
    <property type="evidence" value="ECO:0007669"/>
    <property type="project" value="UniProtKB-KW"/>
</dbReference>